<feature type="signal peptide" evidence="3">
    <location>
        <begin position="1"/>
        <end position="18"/>
    </location>
</feature>
<organism evidence="4 5">
    <name type="scientific">Caenorhabditis angaria</name>
    <dbReference type="NCBI Taxonomy" id="860376"/>
    <lineage>
        <taxon>Eukaryota</taxon>
        <taxon>Metazoa</taxon>
        <taxon>Ecdysozoa</taxon>
        <taxon>Nematoda</taxon>
        <taxon>Chromadorea</taxon>
        <taxon>Rhabditida</taxon>
        <taxon>Rhabditina</taxon>
        <taxon>Rhabditomorpha</taxon>
        <taxon>Rhabditoidea</taxon>
        <taxon>Rhabditidae</taxon>
        <taxon>Peloderinae</taxon>
        <taxon>Caenorhabditis</taxon>
    </lineage>
</organism>
<keyword evidence="2" id="KW-0812">Transmembrane</keyword>
<evidence type="ECO:0000256" key="2">
    <source>
        <dbReference type="SAM" id="Phobius"/>
    </source>
</evidence>
<protein>
    <submittedName>
        <fullName evidence="4">Uncharacterized protein</fullName>
    </submittedName>
</protein>
<evidence type="ECO:0000313" key="4">
    <source>
        <dbReference type="EMBL" id="CAI5441150.1"/>
    </source>
</evidence>
<feature type="region of interest" description="Disordered" evidence="1">
    <location>
        <begin position="274"/>
        <end position="331"/>
    </location>
</feature>
<keyword evidence="2" id="KW-1133">Transmembrane helix</keyword>
<gene>
    <name evidence="4" type="ORF">CAMP_LOCUS3787</name>
</gene>
<proteinExistence type="predicted"/>
<reference evidence="4" key="1">
    <citation type="submission" date="2022-11" db="EMBL/GenBank/DDBJ databases">
        <authorList>
            <person name="Kikuchi T."/>
        </authorList>
    </citation>
    <scope>NUCLEOTIDE SEQUENCE</scope>
    <source>
        <strain evidence="4">PS1010</strain>
    </source>
</reference>
<evidence type="ECO:0000256" key="1">
    <source>
        <dbReference type="SAM" id="MobiDB-lite"/>
    </source>
</evidence>
<sequence length="331" mass="35694">MLKEFVTFVAIICGLVLCANQNPNPNPTCQAAPASTDLKYLRTTRLVIFVVGPGKDDAKREKIRYVMKQISCSVPDSMATKFLGMLYNVAPSTGTRVTYMQLSDLHTSFVADFGASEIPSCETYKSVLKFLSSKTDSYSGFTDVDLIVQRAPELTGCDLYAEFKAAKLPAEVKMFEVSFDEQPKSPVNMKYDLSAININADKDPVLKNATDTFVNSIKSSRYPSGSAETTTKPVETGGYSESVFYGFVAGAGIGGFLLGVGLLVAICLIKNRKKDGKGGKKEDKKAKKKDKKDKKGKKADKKGTSSGSGTSTGADVTVSDVHDIPAPTYKV</sequence>
<keyword evidence="5" id="KW-1185">Reference proteome</keyword>
<feature type="transmembrane region" description="Helical" evidence="2">
    <location>
        <begin position="243"/>
        <end position="269"/>
    </location>
</feature>
<feature type="compositionally biased region" description="Low complexity" evidence="1">
    <location>
        <begin position="304"/>
        <end position="315"/>
    </location>
</feature>
<feature type="compositionally biased region" description="Basic residues" evidence="1">
    <location>
        <begin position="286"/>
        <end position="300"/>
    </location>
</feature>
<feature type="compositionally biased region" description="Basic and acidic residues" evidence="1">
    <location>
        <begin position="276"/>
        <end position="285"/>
    </location>
</feature>
<feature type="chain" id="PRO_5040366025" evidence="3">
    <location>
        <begin position="19"/>
        <end position="331"/>
    </location>
</feature>
<keyword evidence="3" id="KW-0732">Signal</keyword>
<evidence type="ECO:0000256" key="3">
    <source>
        <dbReference type="SAM" id="SignalP"/>
    </source>
</evidence>
<accession>A0A9P1IAG2</accession>
<keyword evidence="2" id="KW-0472">Membrane</keyword>
<comment type="caution">
    <text evidence="4">The sequence shown here is derived from an EMBL/GenBank/DDBJ whole genome shotgun (WGS) entry which is preliminary data.</text>
</comment>
<name>A0A9P1IAG2_9PELO</name>
<dbReference type="AlphaFoldDB" id="A0A9P1IAG2"/>
<dbReference type="Proteomes" id="UP001152747">
    <property type="component" value="Unassembled WGS sequence"/>
</dbReference>
<evidence type="ECO:0000313" key="5">
    <source>
        <dbReference type="Proteomes" id="UP001152747"/>
    </source>
</evidence>
<dbReference type="EMBL" id="CANHGI010000002">
    <property type="protein sequence ID" value="CAI5441150.1"/>
    <property type="molecule type" value="Genomic_DNA"/>
</dbReference>